<keyword evidence="2" id="KW-1185">Reference proteome</keyword>
<reference evidence="1" key="1">
    <citation type="submission" date="2023-06" db="EMBL/GenBank/DDBJ databases">
        <title>Genomic of Parafulvivirga corallium.</title>
        <authorList>
            <person name="Wang G."/>
        </authorList>
    </citation>
    <scope>NUCLEOTIDE SEQUENCE</scope>
    <source>
        <strain evidence="1">BMA10</strain>
    </source>
</reference>
<dbReference type="SUPFAM" id="SSF88723">
    <property type="entry name" value="PIN domain-like"/>
    <property type="match status" value="1"/>
</dbReference>
<proteinExistence type="predicted"/>
<dbReference type="RefSeq" id="WP_346753341.1">
    <property type="nucleotide sequence ID" value="NZ_JAUJEA010000007.1"/>
</dbReference>
<organism evidence="1 2">
    <name type="scientific">Splendidivirga corallicola</name>
    <dbReference type="NCBI Taxonomy" id="3051826"/>
    <lineage>
        <taxon>Bacteria</taxon>
        <taxon>Pseudomonadati</taxon>
        <taxon>Bacteroidota</taxon>
        <taxon>Cytophagia</taxon>
        <taxon>Cytophagales</taxon>
        <taxon>Splendidivirgaceae</taxon>
        <taxon>Splendidivirga</taxon>
    </lineage>
</organism>
<dbReference type="Proteomes" id="UP001172082">
    <property type="component" value="Unassembled WGS sequence"/>
</dbReference>
<protein>
    <recommendedName>
        <fullName evidence="3">PIN domain-containing protein</fullName>
    </recommendedName>
</protein>
<evidence type="ECO:0000313" key="1">
    <source>
        <dbReference type="EMBL" id="MDN5203317.1"/>
    </source>
</evidence>
<dbReference type="Gene3D" id="3.40.50.1010">
    <property type="entry name" value="5'-nuclease"/>
    <property type="match status" value="1"/>
</dbReference>
<comment type="caution">
    <text evidence="1">The sequence shown here is derived from an EMBL/GenBank/DDBJ whole genome shotgun (WGS) entry which is preliminary data.</text>
</comment>
<sequence>MRRFLLDTNICLAFVRGHEVYQQIESDLSLNKDDTITIISVVTKAELLSLGKRRGWENQKLTKLNRLLEKLFIIDISLVIQIKSLLKPIIQLMHLVKGI</sequence>
<evidence type="ECO:0008006" key="3">
    <source>
        <dbReference type="Google" id="ProtNLM"/>
    </source>
</evidence>
<name>A0ABT8KRD1_9BACT</name>
<accession>A0ABT8KRD1</accession>
<gene>
    <name evidence="1" type="ORF">QQ008_18160</name>
</gene>
<dbReference type="InterPro" id="IPR029060">
    <property type="entry name" value="PIN-like_dom_sf"/>
</dbReference>
<evidence type="ECO:0000313" key="2">
    <source>
        <dbReference type="Proteomes" id="UP001172082"/>
    </source>
</evidence>
<dbReference type="EMBL" id="JAUJEA010000007">
    <property type="protein sequence ID" value="MDN5203317.1"/>
    <property type="molecule type" value="Genomic_DNA"/>
</dbReference>